<proteinExistence type="predicted"/>
<name>A0A645I6Y8_9ZZZZ</name>
<evidence type="ECO:0000313" key="1">
    <source>
        <dbReference type="EMBL" id="MPN47097.1"/>
    </source>
</evidence>
<protein>
    <submittedName>
        <fullName evidence="1">Uncharacterized protein</fullName>
    </submittedName>
</protein>
<dbReference type="Gene3D" id="2.60.120.430">
    <property type="entry name" value="Galactose-binding lectin"/>
    <property type="match status" value="1"/>
</dbReference>
<sequence>MASVFSPAGVDVTNYNYLTFWIKSEKPGSLLVSLPEKEWRMWLKTRVDFPANEWTKVRINLNTLGKERFKEQQLRGECFFYPVFPPDSGAEAEMKFLIDKIILE</sequence>
<dbReference type="AlphaFoldDB" id="A0A645I6Y8"/>
<dbReference type="EMBL" id="VSSQ01108317">
    <property type="protein sequence ID" value="MPN47097.1"/>
    <property type="molecule type" value="Genomic_DNA"/>
</dbReference>
<accession>A0A645I6Y8</accession>
<comment type="caution">
    <text evidence="1">The sequence shown here is derived from an EMBL/GenBank/DDBJ whole genome shotgun (WGS) entry which is preliminary data.</text>
</comment>
<gene>
    <name evidence="1" type="ORF">SDC9_194697</name>
</gene>
<reference evidence="1" key="1">
    <citation type="submission" date="2019-08" db="EMBL/GenBank/DDBJ databases">
        <authorList>
            <person name="Kucharzyk K."/>
            <person name="Murdoch R.W."/>
            <person name="Higgins S."/>
            <person name="Loffler F."/>
        </authorList>
    </citation>
    <scope>NUCLEOTIDE SEQUENCE</scope>
</reference>
<organism evidence="1">
    <name type="scientific">bioreactor metagenome</name>
    <dbReference type="NCBI Taxonomy" id="1076179"/>
    <lineage>
        <taxon>unclassified sequences</taxon>
        <taxon>metagenomes</taxon>
        <taxon>ecological metagenomes</taxon>
    </lineage>
</organism>